<reference evidence="6" key="1">
    <citation type="submission" date="2023-03" db="EMBL/GenBank/DDBJ databases">
        <authorList>
            <person name="Steffen K."/>
            <person name="Cardenas P."/>
        </authorList>
    </citation>
    <scope>NUCLEOTIDE SEQUENCE</scope>
</reference>
<evidence type="ECO:0000313" key="7">
    <source>
        <dbReference type="Proteomes" id="UP001174909"/>
    </source>
</evidence>
<evidence type="ECO:0000256" key="2">
    <source>
        <dbReference type="ARBA" id="ARBA00022723"/>
    </source>
</evidence>
<dbReference type="InterPro" id="IPR036866">
    <property type="entry name" value="RibonucZ/Hydroxyglut_hydro"/>
</dbReference>
<evidence type="ECO:0000256" key="4">
    <source>
        <dbReference type="ARBA" id="ARBA00022833"/>
    </source>
</evidence>
<dbReference type="AlphaFoldDB" id="A0AA35SES2"/>
<gene>
    <name evidence="6" type="ORF">GBAR_LOCUS16019</name>
</gene>
<proteinExistence type="inferred from homology"/>
<accession>A0AA35SES2</accession>
<dbReference type="SUPFAM" id="SSF56281">
    <property type="entry name" value="Metallo-hydrolase/oxidoreductase"/>
    <property type="match status" value="1"/>
</dbReference>
<keyword evidence="3" id="KW-0378">Hydrolase</keyword>
<dbReference type="InterPro" id="IPR001279">
    <property type="entry name" value="Metallo-B-lactamas"/>
</dbReference>
<feature type="domain" description="Metallo-beta-lactamase" evidence="5">
    <location>
        <begin position="52"/>
        <end position="268"/>
    </location>
</feature>
<name>A0AA35SES2_GEOBA</name>
<dbReference type="EMBL" id="CASHTH010002317">
    <property type="protein sequence ID" value="CAI8028099.1"/>
    <property type="molecule type" value="Genomic_DNA"/>
</dbReference>
<comment type="caution">
    <text evidence="6">The sequence shown here is derived from an EMBL/GenBank/DDBJ whole genome shotgun (WGS) entry which is preliminary data.</text>
</comment>
<dbReference type="PANTHER" id="PTHR42978">
    <property type="entry name" value="QUORUM-QUENCHING LACTONASE YTNP-RELATED-RELATED"/>
    <property type="match status" value="1"/>
</dbReference>
<dbReference type="Proteomes" id="UP001174909">
    <property type="component" value="Unassembled WGS sequence"/>
</dbReference>
<keyword evidence="4" id="KW-0862">Zinc</keyword>
<dbReference type="CDD" id="cd16277">
    <property type="entry name" value="metallo-hydrolase-like_MBL-fold"/>
    <property type="match status" value="1"/>
</dbReference>
<sequence length="290" mass="32114">MADRATVGSYEITAVIDMVPPPRPTSAMFPDVPEGAWADYQDVLEDGQLQLYYGVFVVRSDNHTVLVDTGMGPGPHPSRGNIVGNLYEELRPVMLPPNVDIHNTNVSPSDQVNFVIHTHLHADHVGWNLRYSGGMPAPNFRRARYIIPKDDYDYYTQPEILEQNPHVQQQIMPLRRLRLQQIVEGEYEVTDGISTMPAVGHTPGHQVVLVNSGGEKAMLVGDLLHCIAQVTEPSWCASVDYDKAASHANRAALLDKAESEGWLIAAGHFPPGKQIGRVVTEGGKRRWQSL</sequence>
<dbReference type="SMART" id="SM00849">
    <property type="entry name" value="Lactamase_B"/>
    <property type="match status" value="1"/>
</dbReference>
<dbReference type="GO" id="GO:0016787">
    <property type="term" value="F:hydrolase activity"/>
    <property type="evidence" value="ECO:0007669"/>
    <property type="project" value="UniProtKB-KW"/>
</dbReference>
<dbReference type="PANTHER" id="PTHR42978:SF6">
    <property type="entry name" value="QUORUM-QUENCHING LACTONASE YTNP-RELATED"/>
    <property type="match status" value="1"/>
</dbReference>
<evidence type="ECO:0000313" key="6">
    <source>
        <dbReference type="EMBL" id="CAI8028099.1"/>
    </source>
</evidence>
<evidence type="ECO:0000256" key="3">
    <source>
        <dbReference type="ARBA" id="ARBA00022801"/>
    </source>
</evidence>
<organism evidence="6 7">
    <name type="scientific">Geodia barretti</name>
    <name type="common">Barrett's horny sponge</name>
    <dbReference type="NCBI Taxonomy" id="519541"/>
    <lineage>
        <taxon>Eukaryota</taxon>
        <taxon>Metazoa</taxon>
        <taxon>Porifera</taxon>
        <taxon>Demospongiae</taxon>
        <taxon>Heteroscleromorpha</taxon>
        <taxon>Tetractinellida</taxon>
        <taxon>Astrophorina</taxon>
        <taxon>Geodiidae</taxon>
        <taxon>Geodia</taxon>
    </lineage>
</organism>
<evidence type="ECO:0000259" key="5">
    <source>
        <dbReference type="SMART" id="SM00849"/>
    </source>
</evidence>
<dbReference type="GO" id="GO:0046872">
    <property type="term" value="F:metal ion binding"/>
    <property type="evidence" value="ECO:0007669"/>
    <property type="project" value="UniProtKB-KW"/>
</dbReference>
<keyword evidence="2" id="KW-0479">Metal-binding</keyword>
<evidence type="ECO:0000256" key="1">
    <source>
        <dbReference type="ARBA" id="ARBA00007749"/>
    </source>
</evidence>
<comment type="similarity">
    <text evidence="1">Belongs to the metallo-beta-lactamase superfamily.</text>
</comment>
<dbReference type="Gene3D" id="3.60.15.10">
    <property type="entry name" value="Ribonuclease Z/Hydroxyacylglutathione hydrolase-like"/>
    <property type="match status" value="1"/>
</dbReference>
<protein>
    <submittedName>
        <fullName evidence="6">Probable quorum-quenching lactonase YtnP</fullName>
    </submittedName>
</protein>
<keyword evidence="7" id="KW-1185">Reference proteome</keyword>
<dbReference type="Pfam" id="PF00753">
    <property type="entry name" value="Lactamase_B"/>
    <property type="match status" value="1"/>
</dbReference>
<dbReference type="InterPro" id="IPR051013">
    <property type="entry name" value="MBL_superfamily_lactonases"/>
</dbReference>